<dbReference type="Proteomes" id="UP001209854">
    <property type="component" value="Unassembled WGS sequence"/>
</dbReference>
<evidence type="ECO:0008006" key="5">
    <source>
        <dbReference type="Google" id="ProtNLM"/>
    </source>
</evidence>
<dbReference type="Gene3D" id="2.130.10.10">
    <property type="entry name" value="YVTN repeat-like/Quinoprotein amine dehydrogenase"/>
    <property type="match status" value="2"/>
</dbReference>
<feature type="signal peptide" evidence="2">
    <location>
        <begin position="1"/>
        <end position="20"/>
    </location>
</feature>
<dbReference type="InterPro" id="IPR015943">
    <property type="entry name" value="WD40/YVTN_repeat-like_dom_sf"/>
</dbReference>
<evidence type="ECO:0000256" key="2">
    <source>
        <dbReference type="SAM" id="SignalP"/>
    </source>
</evidence>
<reference evidence="3 4" key="1">
    <citation type="submission" date="2022-10" db="EMBL/GenBank/DDBJ databases">
        <title>High-quality genome sequences of two octocoral-associated bacteria, Endozoicomonas euniceicola EF212 and Endozoicomonas gorgoniicola PS125.</title>
        <authorList>
            <person name="Chiou Y.-J."/>
            <person name="Chen Y.-H."/>
        </authorList>
    </citation>
    <scope>NUCLEOTIDE SEQUENCE [LARGE SCALE GENOMIC DNA]</scope>
    <source>
        <strain evidence="3 4">PS125</strain>
    </source>
</reference>
<evidence type="ECO:0000256" key="1">
    <source>
        <dbReference type="SAM" id="MobiDB-lite"/>
    </source>
</evidence>
<sequence>MYHAVFGFILLIFMASIGRAASTTVQPTSTTVPANTTSTTVPANTTSTTVSANPTSTTVSANPTSVSADDRESLKVLKKGVIKFPSNEQTEGHDVVAKTLLFSNDGRLLTVGTSLFHKGGADGNEILIDGYKYSVFDVSDSANPVLVGNYTVKYFSKNKQYSADGQTLTSVDFKGHLRIENPGNHTAAPRLLATLQAPQVIPSSFAISKDGRYMAVGSKQGALYIYDLTQVDRPQRVSQTNTSMPINSIALSEDQKWGVMLGVTGQFKIYNLTDLEVPSEVAHTVYSNSTQQLINGFLLDTGFKWLAIQGYDFSSSDEKVMLIYDLEQPASPQLLFDSYADSGVVVSTFDISPDRKLIAAVASELTEAKVEITSSVVLLNVTNPKLPTEVNRLDDKWYTNVAFNPVKPMLATMDSKEQVTLYQYDDFSDDSSDASTSVQSKAILMPAILFALSLVNLSF</sequence>
<keyword evidence="4" id="KW-1185">Reference proteome</keyword>
<evidence type="ECO:0000313" key="3">
    <source>
        <dbReference type="EMBL" id="MCW7553384.1"/>
    </source>
</evidence>
<evidence type="ECO:0000313" key="4">
    <source>
        <dbReference type="Proteomes" id="UP001209854"/>
    </source>
</evidence>
<gene>
    <name evidence="3" type="ORF">NX722_12220</name>
</gene>
<keyword evidence="2" id="KW-0732">Signal</keyword>
<feature type="compositionally biased region" description="Low complexity" evidence="1">
    <location>
        <begin position="24"/>
        <end position="62"/>
    </location>
</feature>
<proteinExistence type="predicted"/>
<dbReference type="RefSeq" id="WP_262568216.1">
    <property type="nucleotide sequence ID" value="NZ_JAPFCC010000001.1"/>
</dbReference>
<protein>
    <recommendedName>
        <fullName evidence="5">WD40 repeat domain-containing protein</fullName>
    </recommendedName>
</protein>
<feature type="chain" id="PRO_5045878848" description="WD40 repeat domain-containing protein" evidence="2">
    <location>
        <begin position="21"/>
        <end position="459"/>
    </location>
</feature>
<name>A0ABT3MVJ6_9GAMM</name>
<accession>A0ABT3MVJ6</accession>
<organism evidence="3 4">
    <name type="scientific">Endozoicomonas gorgoniicola</name>
    <dbReference type="NCBI Taxonomy" id="1234144"/>
    <lineage>
        <taxon>Bacteria</taxon>
        <taxon>Pseudomonadati</taxon>
        <taxon>Pseudomonadota</taxon>
        <taxon>Gammaproteobacteria</taxon>
        <taxon>Oceanospirillales</taxon>
        <taxon>Endozoicomonadaceae</taxon>
        <taxon>Endozoicomonas</taxon>
    </lineage>
</organism>
<comment type="caution">
    <text evidence="3">The sequence shown here is derived from an EMBL/GenBank/DDBJ whole genome shotgun (WGS) entry which is preliminary data.</text>
</comment>
<dbReference type="EMBL" id="JAPFCC010000001">
    <property type="protein sequence ID" value="MCW7553384.1"/>
    <property type="molecule type" value="Genomic_DNA"/>
</dbReference>
<dbReference type="InterPro" id="IPR036322">
    <property type="entry name" value="WD40_repeat_dom_sf"/>
</dbReference>
<dbReference type="SUPFAM" id="SSF50978">
    <property type="entry name" value="WD40 repeat-like"/>
    <property type="match status" value="1"/>
</dbReference>
<feature type="region of interest" description="Disordered" evidence="1">
    <location>
        <begin position="24"/>
        <end position="65"/>
    </location>
</feature>